<dbReference type="EC" id="2.5.1.18" evidence="2"/>
<keyword evidence="3" id="KW-0808">Transferase</keyword>
<dbReference type="SUPFAM" id="SSF47616">
    <property type="entry name" value="GST C-terminal domain-like"/>
    <property type="match status" value="1"/>
</dbReference>
<sequence>MSDVKELIKQRGHIKARVTLFEKYLKPLLECKEISLVQVNELRLRLSKIRDLSCTFDDIQSQIEMLDEDTSKQMQEREFNENIFFRLSAEAQSLIDFFENKNKLESSSNKSRPDCHLKLPPIKITPFNGEANKWLSFRDTYVSLVHNNETIVDVNKFHYLKTYLEGPASAVINSVSVSSDNYSLAWKLLCERYDNKRLLINEHIKCLFSIESLTKESHSGLRNLIDTLSKNLNALHILGEPTDKWDTLIIFLASAKLDSVTSRKWEEYRSNKDAPTLDDFYDFLRKRSMVLETMNVNKPSKVDKRLSFSNTKSFLSSSIESPSPFAQCLLCKQNHKLYECNTFKSLPVSNRINKLKLLNQSFKIQEQSDNNSKNLPTLSPAATVATDSEVPSSSASVSMTAISTNQSLLSTALVKVTSNGKTCILRALLDCGSQSSFVTVRALRETGSQHFDSDYHSVSGIGSSVFNVTKHCYLDIGSLNSSLVMRVKCFVLPHITDRLPNVAVNVQHLDIPCHVQLADPKFFEPSDIEFLLGADVFWDLLESSRINLGPQGPILQETKLGWIVAGPTAIHSNNKNPVTMENVKVIYFPLKAMAEGIRLILAYNGQDFEDVRIPHEEWPALKPNTPFGQMPILEINGKQYAQTSAILRYLGRKYGLGGKNMDEDFEIDQNMDYFNDLRTKASSLFYEKDEDRKAALREDLQKNHFPVMLAKLNDIITKNNGHMALGRLTWADFMFAGIYDVLKFLLQIPDIDEKYPIFKELQQKVLSLPKVKEFCDKAPKSDF</sequence>
<comment type="caution">
    <text evidence="8">The sequence shown here is derived from an EMBL/GenBank/DDBJ whole genome shotgun (WGS) entry which is preliminary data.</text>
</comment>
<dbReference type="GO" id="GO:0004602">
    <property type="term" value="F:glutathione peroxidase activity"/>
    <property type="evidence" value="ECO:0007669"/>
    <property type="project" value="UniProtKB-ARBA"/>
</dbReference>
<evidence type="ECO:0000256" key="5">
    <source>
        <dbReference type="ARBA" id="ARBA00047960"/>
    </source>
</evidence>
<dbReference type="InterPro" id="IPR036282">
    <property type="entry name" value="Glutathione-S-Trfase_C_sf"/>
</dbReference>
<dbReference type="InterPro" id="IPR004046">
    <property type="entry name" value="GST_C"/>
</dbReference>
<dbReference type="Pfam" id="PF02798">
    <property type="entry name" value="GST_N"/>
    <property type="match status" value="1"/>
</dbReference>
<dbReference type="EMBL" id="CAKASE010000051">
    <property type="protein sequence ID" value="CAG9564480.1"/>
    <property type="molecule type" value="Genomic_DNA"/>
</dbReference>
<dbReference type="InterPro" id="IPR040079">
    <property type="entry name" value="Glutathione_S-Trfase"/>
</dbReference>
<dbReference type="GO" id="GO:0006749">
    <property type="term" value="P:glutathione metabolic process"/>
    <property type="evidence" value="ECO:0007669"/>
    <property type="project" value="TreeGrafter"/>
</dbReference>
<reference evidence="8" key="1">
    <citation type="submission" date="2021-09" db="EMBL/GenBank/DDBJ databases">
        <authorList>
            <person name="Martin H S."/>
        </authorList>
    </citation>
    <scope>NUCLEOTIDE SEQUENCE</scope>
</reference>
<dbReference type="SUPFAM" id="SSF52833">
    <property type="entry name" value="Thioredoxin-like"/>
    <property type="match status" value="1"/>
</dbReference>
<dbReference type="InterPro" id="IPR010987">
    <property type="entry name" value="Glutathione-S-Trfase_C-like"/>
</dbReference>
<dbReference type="FunFam" id="1.20.1050.10:FF:000030">
    <property type="entry name" value="Glutathione S-transferase S1"/>
    <property type="match status" value="1"/>
</dbReference>
<evidence type="ECO:0000259" key="6">
    <source>
        <dbReference type="PROSITE" id="PS50404"/>
    </source>
</evidence>
<dbReference type="OrthoDB" id="414243at2759"/>
<dbReference type="AlphaFoldDB" id="A0A8J2QKN6"/>
<dbReference type="Gene3D" id="3.40.30.10">
    <property type="entry name" value="Glutaredoxin"/>
    <property type="match status" value="1"/>
</dbReference>
<evidence type="ECO:0000256" key="2">
    <source>
        <dbReference type="ARBA" id="ARBA00012452"/>
    </source>
</evidence>
<feature type="domain" description="GST N-terminal" evidence="6">
    <location>
        <begin position="581"/>
        <end position="658"/>
    </location>
</feature>
<dbReference type="PROSITE" id="PS50405">
    <property type="entry name" value="GST_CTER"/>
    <property type="match status" value="1"/>
</dbReference>
<dbReference type="Pfam" id="PF14497">
    <property type="entry name" value="GST_C_3"/>
    <property type="match status" value="1"/>
</dbReference>
<evidence type="ECO:0000313" key="8">
    <source>
        <dbReference type="EMBL" id="CAG9564480.1"/>
    </source>
</evidence>
<dbReference type="CDD" id="cd03039">
    <property type="entry name" value="GST_N_Sigma_like"/>
    <property type="match status" value="1"/>
</dbReference>
<dbReference type="InterPro" id="IPR005312">
    <property type="entry name" value="DUF1759"/>
</dbReference>
<gene>
    <name evidence="8" type="ORF">DCHRY22_LOCUS5472</name>
</gene>
<dbReference type="InterPro" id="IPR004045">
    <property type="entry name" value="Glutathione_S-Trfase_N"/>
</dbReference>
<evidence type="ECO:0000256" key="4">
    <source>
        <dbReference type="ARBA" id="ARBA00038317"/>
    </source>
</evidence>
<dbReference type="InterPro" id="IPR050213">
    <property type="entry name" value="GST_superfamily"/>
</dbReference>
<dbReference type="SFLD" id="SFLDG00363">
    <property type="entry name" value="AMPS_(cytGST):_Alpha-__Mu-__Pi"/>
    <property type="match status" value="1"/>
</dbReference>
<name>A0A8J2QKN6_9NEOP</name>
<dbReference type="PANTHER" id="PTHR11571:SF224">
    <property type="entry name" value="HEMATOPOIETIC PROSTAGLANDIN D SYNTHASE"/>
    <property type="match status" value="1"/>
</dbReference>
<dbReference type="PROSITE" id="PS50404">
    <property type="entry name" value="GST_NTER"/>
    <property type="match status" value="1"/>
</dbReference>
<dbReference type="Pfam" id="PF03564">
    <property type="entry name" value="DUF1759"/>
    <property type="match status" value="1"/>
</dbReference>
<organism evidence="8 9">
    <name type="scientific">Danaus chrysippus</name>
    <name type="common">African queen</name>
    <dbReference type="NCBI Taxonomy" id="151541"/>
    <lineage>
        <taxon>Eukaryota</taxon>
        <taxon>Metazoa</taxon>
        <taxon>Ecdysozoa</taxon>
        <taxon>Arthropoda</taxon>
        <taxon>Hexapoda</taxon>
        <taxon>Insecta</taxon>
        <taxon>Pterygota</taxon>
        <taxon>Neoptera</taxon>
        <taxon>Endopterygota</taxon>
        <taxon>Lepidoptera</taxon>
        <taxon>Glossata</taxon>
        <taxon>Ditrysia</taxon>
        <taxon>Papilionoidea</taxon>
        <taxon>Nymphalidae</taxon>
        <taxon>Danainae</taxon>
        <taxon>Danaini</taxon>
        <taxon>Danaina</taxon>
        <taxon>Danaus</taxon>
        <taxon>Anosia</taxon>
    </lineage>
</organism>
<dbReference type="Gene3D" id="1.20.1050.10">
    <property type="match status" value="1"/>
</dbReference>
<comment type="catalytic activity">
    <reaction evidence="5">
        <text>RX + glutathione = an S-substituted glutathione + a halide anion + H(+)</text>
        <dbReference type="Rhea" id="RHEA:16437"/>
        <dbReference type="ChEBI" id="CHEBI:15378"/>
        <dbReference type="ChEBI" id="CHEBI:16042"/>
        <dbReference type="ChEBI" id="CHEBI:17792"/>
        <dbReference type="ChEBI" id="CHEBI:57925"/>
        <dbReference type="ChEBI" id="CHEBI:90779"/>
        <dbReference type="EC" id="2.5.1.18"/>
    </reaction>
</comment>
<dbReference type="FunFam" id="3.40.30.10:FF:000035">
    <property type="entry name" value="hematopoietic prostaglandin D synthase"/>
    <property type="match status" value="1"/>
</dbReference>
<keyword evidence="9" id="KW-1185">Reference proteome</keyword>
<protein>
    <recommendedName>
        <fullName evidence="2">glutathione transferase</fullName>
        <ecNumber evidence="2">2.5.1.18</ecNumber>
    </recommendedName>
</protein>
<dbReference type="SFLD" id="SFLDS00019">
    <property type="entry name" value="Glutathione_Transferase_(cytos"/>
    <property type="match status" value="1"/>
</dbReference>
<proteinExistence type="inferred from homology"/>
<dbReference type="CDD" id="cd03192">
    <property type="entry name" value="GST_C_Sigma_like"/>
    <property type="match status" value="1"/>
</dbReference>
<evidence type="ECO:0000313" key="9">
    <source>
        <dbReference type="Proteomes" id="UP000789524"/>
    </source>
</evidence>
<evidence type="ECO:0000256" key="3">
    <source>
        <dbReference type="ARBA" id="ARBA00022679"/>
    </source>
</evidence>
<dbReference type="GO" id="GO:0004364">
    <property type="term" value="F:glutathione transferase activity"/>
    <property type="evidence" value="ECO:0007669"/>
    <property type="project" value="UniProtKB-EC"/>
</dbReference>
<dbReference type="InterPro" id="IPR036249">
    <property type="entry name" value="Thioredoxin-like_sf"/>
</dbReference>
<dbReference type="PANTHER" id="PTHR11571">
    <property type="entry name" value="GLUTATHIONE S-TRANSFERASE"/>
    <property type="match status" value="1"/>
</dbReference>
<evidence type="ECO:0000256" key="1">
    <source>
        <dbReference type="ARBA" id="ARBA00011738"/>
    </source>
</evidence>
<evidence type="ECO:0000259" key="7">
    <source>
        <dbReference type="PROSITE" id="PS50405"/>
    </source>
</evidence>
<dbReference type="Proteomes" id="UP000789524">
    <property type="component" value="Unassembled WGS sequence"/>
</dbReference>
<accession>A0A8J2QKN6</accession>
<dbReference type="SFLD" id="SFLDG01205">
    <property type="entry name" value="AMPS.1"/>
    <property type="match status" value="1"/>
</dbReference>
<comment type="similarity">
    <text evidence="4">Belongs to the GST superfamily. Sigma family.</text>
</comment>
<comment type="subunit">
    <text evidence="1">Homodimer.</text>
</comment>
<feature type="domain" description="GST C-terminal" evidence="7">
    <location>
        <begin position="660"/>
        <end position="783"/>
    </location>
</feature>